<evidence type="ECO:0000256" key="2">
    <source>
        <dbReference type="ARBA" id="ARBA00022448"/>
    </source>
</evidence>
<dbReference type="InterPro" id="IPR036942">
    <property type="entry name" value="Beta-barrel_TonB_sf"/>
</dbReference>
<feature type="signal peptide" evidence="11">
    <location>
        <begin position="1"/>
        <end position="22"/>
    </location>
</feature>
<dbReference type="RefSeq" id="WP_189582010.1">
    <property type="nucleotide sequence ID" value="NZ_BMZR01000001.1"/>
</dbReference>
<keyword evidence="15" id="KW-1185">Reference proteome</keyword>
<feature type="chain" id="PRO_5045554635" evidence="11">
    <location>
        <begin position="23"/>
        <end position="801"/>
    </location>
</feature>
<dbReference type="EMBL" id="BMZR01000001">
    <property type="protein sequence ID" value="GHD28655.1"/>
    <property type="molecule type" value="Genomic_DNA"/>
</dbReference>
<dbReference type="InterPro" id="IPR039426">
    <property type="entry name" value="TonB-dep_rcpt-like"/>
</dbReference>
<keyword evidence="11" id="KW-0732">Signal</keyword>
<dbReference type="InterPro" id="IPR037066">
    <property type="entry name" value="Plug_dom_sf"/>
</dbReference>
<comment type="similarity">
    <text evidence="8 9">Belongs to the TonB-dependent receptor family.</text>
</comment>
<gene>
    <name evidence="14" type="primary">iutA</name>
    <name evidence="14" type="ORF">GCM10016272_08160</name>
</gene>
<dbReference type="CDD" id="cd01347">
    <property type="entry name" value="ligand_gated_channel"/>
    <property type="match status" value="1"/>
</dbReference>
<name>A0ABQ3GRQ4_9GAMM</name>
<protein>
    <submittedName>
        <fullName evidence="14">Ligand-gated channel protein</fullName>
    </submittedName>
</protein>
<comment type="subcellular location">
    <subcellularLocation>
        <location evidence="1 8">Cell outer membrane</location>
        <topology evidence="1 8">Multi-pass membrane protein</topology>
    </subcellularLocation>
</comment>
<keyword evidence="3 8" id="KW-1134">Transmembrane beta strand</keyword>
<feature type="domain" description="TonB-dependent receptor-like beta-barrel" evidence="12">
    <location>
        <begin position="277"/>
        <end position="766"/>
    </location>
</feature>
<organism evidence="14 15">
    <name type="scientific">Psychrobacter glaciei</name>
    <dbReference type="NCBI Taxonomy" id="619771"/>
    <lineage>
        <taxon>Bacteria</taxon>
        <taxon>Pseudomonadati</taxon>
        <taxon>Pseudomonadota</taxon>
        <taxon>Gammaproteobacteria</taxon>
        <taxon>Moraxellales</taxon>
        <taxon>Moraxellaceae</taxon>
        <taxon>Psychrobacter</taxon>
    </lineage>
</organism>
<reference evidence="15" key="1">
    <citation type="journal article" date="2019" name="Int. J. Syst. Evol. Microbiol.">
        <title>The Global Catalogue of Microorganisms (GCM) 10K type strain sequencing project: providing services to taxonomists for standard genome sequencing and annotation.</title>
        <authorList>
            <consortium name="The Broad Institute Genomics Platform"/>
            <consortium name="The Broad Institute Genome Sequencing Center for Infectious Disease"/>
            <person name="Wu L."/>
            <person name="Ma J."/>
        </authorList>
    </citation>
    <scope>NUCLEOTIDE SEQUENCE [LARGE SCALE GENOMIC DNA]</scope>
    <source>
        <strain evidence="15">KCTC 42280</strain>
    </source>
</reference>
<proteinExistence type="inferred from homology"/>
<evidence type="ECO:0000256" key="1">
    <source>
        <dbReference type="ARBA" id="ARBA00004571"/>
    </source>
</evidence>
<dbReference type="SUPFAM" id="SSF56935">
    <property type="entry name" value="Porins"/>
    <property type="match status" value="1"/>
</dbReference>
<sequence length="801" mass="86630">MKSHHQVALSVLTLCISQQLYAQTDVSTTGVAVNAATSEALTSNSTSNSTSSSASTETPNVTLDTINVTAKARTGTALAQKISEMPAVTQVITENEIQMQATGDRTTGDILAQLIPSLGASSGSTSNYGTTMHGRPVQFLLNGVPLSSSRSLSRELNSIDSAQLERVEVLSGATSIYGAGAAGGLINLVTKSLVGYGPIRQTRVGVSSSRGFESDSLGYHVGQTLGYGGERVYGRLDVDYDSKGGKFDSKGNRISPDVNQTDQQDTESLSVNGSLGVELTDSQRLDLAVTYYKDEQDTDYGPDYGDGLGVLFGAKPSLKAIDGADVENEPYTTKTSMNLNYNNDDIAGSSLSVTGYYRDEKGRFYPSAKSAATQAAEVWQANGLTDEKTVNKLTSAAVFVTQSEADIEVMGLRAAMQTETEIAGKKTLFSYGADFERENSEQTYYGQNLNTFLASNGLTAQTNGLTYNGGPDTTIDKWGAFVNADVDITDKWHTSAGVRYQKLKSETDTFTPIYEQLLEEYFNDPRISGTSAAYGIDYQAGDVEKGSTDHDKTLFNLGTSYQLTPNDQIFANFSQGFTTADIQRALRDVRAGFVVNSDNVQPIAINNYEFGWQGKHGDTAARLSGFYNESDKVVRFTDSYTVEVVDTDERVYGVEGSLSHDISDKWQVGGSVAYTRGQYDKDGDWLELDAVRLTPLKGTAFAQYNFDEGSNVRLQALAIGGDDKAFKDQQKDPDSSALPVTGYMTLDVLGQVKMPVGRVDYGVYNLLNKDYLTVYHQTTYGDLNRLPASGTTYGLSYTVDY</sequence>
<evidence type="ECO:0000256" key="5">
    <source>
        <dbReference type="ARBA" id="ARBA00023077"/>
    </source>
</evidence>
<feature type="compositionally biased region" description="Low complexity" evidence="10">
    <location>
        <begin position="40"/>
        <end position="58"/>
    </location>
</feature>
<dbReference type="PANTHER" id="PTHR30069:SF42">
    <property type="entry name" value="FERRIC AEROBACTIN RECEPTOR"/>
    <property type="match status" value="1"/>
</dbReference>
<evidence type="ECO:0000256" key="4">
    <source>
        <dbReference type="ARBA" id="ARBA00022692"/>
    </source>
</evidence>
<keyword evidence="4 8" id="KW-0812">Transmembrane</keyword>
<feature type="domain" description="TonB-dependent receptor plug" evidence="13">
    <location>
        <begin position="82"/>
        <end position="184"/>
    </location>
</feature>
<evidence type="ECO:0000256" key="9">
    <source>
        <dbReference type="RuleBase" id="RU003357"/>
    </source>
</evidence>
<keyword evidence="7 8" id="KW-0998">Cell outer membrane</keyword>
<evidence type="ECO:0000259" key="12">
    <source>
        <dbReference type="Pfam" id="PF00593"/>
    </source>
</evidence>
<dbReference type="Pfam" id="PF00593">
    <property type="entry name" value="TonB_dep_Rec_b-barrel"/>
    <property type="match status" value="1"/>
</dbReference>
<dbReference type="Pfam" id="PF07715">
    <property type="entry name" value="Plug"/>
    <property type="match status" value="1"/>
</dbReference>
<evidence type="ECO:0000256" key="3">
    <source>
        <dbReference type="ARBA" id="ARBA00022452"/>
    </source>
</evidence>
<evidence type="ECO:0000256" key="6">
    <source>
        <dbReference type="ARBA" id="ARBA00023136"/>
    </source>
</evidence>
<evidence type="ECO:0000259" key="13">
    <source>
        <dbReference type="Pfam" id="PF07715"/>
    </source>
</evidence>
<dbReference type="Gene3D" id="2.170.130.10">
    <property type="entry name" value="TonB-dependent receptor, plug domain"/>
    <property type="match status" value="1"/>
</dbReference>
<comment type="caution">
    <text evidence="14">The sequence shown here is derived from an EMBL/GenBank/DDBJ whole genome shotgun (WGS) entry which is preliminary data.</text>
</comment>
<accession>A0ABQ3GRQ4</accession>
<dbReference type="InterPro" id="IPR012910">
    <property type="entry name" value="Plug_dom"/>
</dbReference>
<evidence type="ECO:0000313" key="15">
    <source>
        <dbReference type="Proteomes" id="UP000610203"/>
    </source>
</evidence>
<feature type="region of interest" description="Disordered" evidence="10">
    <location>
        <begin position="246"/>
        <end position="265"/>
    </location>
</feature>
<evidence type="ECO:0000313" key="14">
    <source>
        <dbReference type="EMBL" id="GHD28655.1"/>
    </source>
</evidence>
<dbReference type="Proteomes" id="UP000610203">
    <property type="component" value="Unassembled WGS sequence"/>
</dbReference>
<keyword evidence="6 8" id="KW-0472">Membrane</keyword>
<dbReference type="InterPro" id="IPR000531">
    <property type="entry name" value="Beta-barrel_TonB"/>
</dbReference>
<evidence type="ECO:0000256" key="7">
    <source>
        <dbReference type="ARBA" id="ARBA00023237"/>
    </source>
</evidence>
<evidence type="ECO:0000256" key="11">
    <source>
        <dbReference type="SAM" id="SignalP"/>
    </source>
</evidence>
<keyword evidence="5 9" id="KW-0798">TonB box</keyword>
<dbReference type="PROSITE" id="PS52016">
    <property type="entry name" value="TONB_DEPENDENT_REC_3"/>
    <property type="match status" value="1"/>
</dbReference>
<dbReference type="Gene3D" id="2.40.170.20">
    <property type="entry name" value="TonB-dependent receptor, beta-barrel domain"/>
    <property type="match status" value="1"/>
</dbReference>
<evidence type="ECO:0000256" key="8">
    <source>
        <dbReference type="PROSITE-ProRule" id="PRU01360"/>
    </source>
</evidence>
<keyword evidence="2 8" id="KW-0813">Transport</keyword>
<dbReference type="PANTHER" id="PTHR30069">
    <property type="entry name" value="TONB-DEPENDENT OUTER MEMBRANE RECEPTOR"/>
    <property type="match status" value="1"/>
</dbReference>
<evidence type="ECO:0000256" key="10">
    <source>
        <dbReference type="SAM" id="MobiDB-lite"/>
    </source>
</evidence>
<feature type="region of interest" description="Disordered" evidence="10">
    <location>
        <begin position="40"/>
        <end position="59"/>
    </location>
</feature>